<evidence type="ECO:0000256" key="1">
    <source>
        <dbReference type="SAM" id="Coils"/>
    </source>
</evidence>
<dbReference type="PANTHER" id="PTHR47303">
    <property type="match status" value="1"/>
</dbReference>
<reference evidence="2" key="1">
    <citation type="submission" date="2020-06" db="EMBL/GenBank/DDBJ databases">
        <title>Draft genome of Bugula neritina, a colonial animal packing powerful symbionts and potential medicines.</title>
        <authorList>
            <person name="Rayko M."/>
        </authorList>
    </citation>
    <scope>NUCLEOTIDE SEQUENCE [LARGE SCALE GENOMIC DNA]</scope>
    <source>
        <strain evidence="2">Kwan_BN1</strain>
    </source>
</reference>
<dbReference type="InterPro" id="IPR036770">
    <property type="entry name" value="Ankyrin_rpt-contain_sf"/>
</dbReference>
<dbReference type="Proteomes" id="UP000593567">
    <property type="component" value="Unassembled WGS sequence"/>
</dbReference>
<keyword evidence="1" id="KW-0175">Coiled coil</keyword>
<name>A0A7J7ITW7_BUGNE</name>
<protein>
    <submittedName>
        <fullName evidence="2">Uncharacterized protein</fullName>
    </submittedName>
</protein>
<sequence length="254" mass="28061">MSQSKKLLHLIAETEAIGSFRTLKGRLSFAQLVSALTLKDQTNNFTPLHSAAKTGRRVVLRHMLASIPKGSLYFVLSVRSDSGQTALHVAAVHGHWPVVCDILLAASNRHGRRQLLQMADCDGNTALHLAASHGIKTFTKLTRHFLVANERDIIEIRNNRNETAGELILKHCPLPAVTEHVQTKAPSSSRMLLKSCNEKLDLTQVIESQNQRIAELMSMISKLNAEKDRLLAAGSKEDEKNFVSTATNTVDQED</sequence>
<dbReference type="PANTHER" id="PTHR47303:SF1">
    <property type="entry name" value="NF-KAPPA-B INHIBITOR BETA"/>
    <property type="match status" value="1"/>
</dbReference>
<accession>A0A7J7ITW7</accession>
<dbReference type="AlphaFoldDB" id="A0A7J7ITW7"/>
<dbReference type="Gene3D" id="1.25.40.20">
    <property type="entry name" value="Ankyrin repeat-containing domain"/>
    <property type="match status" value="1"/>
</dbReference>
<organism evidence="2 3">
    <name type="scientific">Bugula neritina</name>
    <name type="common">Brown bryozoan</name>
    <name type="synonym">Sertularia neritina</name>
    <dbReference type="NCBI Taxonomy" id="10212"/>
    <lineage>
        <taxon>Eukaryota</taxon>
        <taxon>Metazoa</taxon>
        <taxon>Spiralia</taxon>
        <taxon>Lophotrochozoa</taxon>
        <taxon>Bryozoa</taxon>
        <taxon>Gymnolaemata</taxon>
        <taxon>Cheilostomatida</taxon>
        <taxon>Flustrina</taxon>
        <taxon>Buguloidea</taxon>
        <taxon>Bugulidae</taxon>
        <taxon>Bugula</taxon>
    </lineage>
</organism>
<dbReference type="Pfam" id="PF12796">
    <property type="entry name" value="Ank_2"/>
    <property type="match status" value="1"/>
</dbReference>
<dbReference type="SUPFAM" id="SSF48403">
    <property type="entry name" value="Ankyrin repeat"/>
    <property type="match status" value="1"/>
</dbReference>
<evidence type="ECO:0000313" key="2">
    <source>
        <dbReference type="EMBL" id="KAF6016844.1"/>
    </source>
</evidence>
<evidence type="ECO:0000313" key="3">
    <source>
        <dbReference type="Proteomes" id="UP000593567"/>
    </source>
</evidence>
<dbReference type="InterPro" id="IPR002110">
    <property type="entry name" value="Ankyrin_rpt"/>
</dbReference>
<dbReference type="SMART" id="SM00248">
    <property type="entry name" value="ANK"/>
    <property type="match status" value="3"/>
</dbReference>
<dbReference type="OrthoDB" id="60433at2759"/>
<keyword evidence="3" id="KW-1185">Reference proteome</keyword>
<proteinExistence type="predicted"/>
<feature type="coiled-coil region" evidence="1">
    <location>
        <begin position="206"/>
        <end position="233"/>
    </location>
</feature>
<dbReference type="EMBL" id="VXIV02003459">
    <property type="protein sequence ID" value="KAF6016844.1"/>
    <property type="molecule type" value="Genomic_DNA"/>
</dbReference>
<comment type="caution">
    <text evidence="2">The sequence shown here is derived from an EMBL/GenBank/DDBJ whole genome shotgun (WGS) entry which is preliminary data.</text>
</comment>
<gene>
    <name evidence="2" type="ORF">EB796_024846</name>
</gene>